<evidence type="ECO:0000313" key="2">
    <source>
        <dbReference type="Proteomes" id="UP000616769"/>
    </source>
</evidence>
<dbReference type="EMBL" id="JXLN01011890">
    <property type="protein sequence ID" value="KPM07788.1"/>
    <property type="molecule type" value="Genomic_DNA"/>
</dbReference>
<name>A0A132AA12_SARSC</name>
<reference evidence="1 2" key="1">
    <citation type="journal article" date="2015" name="Parasit. Vectors">
        <title>Draft genome of the scabies mite.</title>
        <authorList>
            <person name="Rider S.D.Jr."/>
            <person name="Morgan M.S."/>
            <person name="Arlian L.G."/>
        </authorList>
    </citation>
    <scope>NUCLEOTIDE SEQUENCE [LARGE SCALE GENOMIC DNA]</scope>
    <source>
        <strain evidence="1">Arlian Lab</strain>
    </source>
</reference>
<evidence type="ECO:0000313" key="1">
    <source>
        <dbReference type="EMBL" id="KPM07788.1"/>
    </source>
</evidence>
<dbReference type="AlphaFoldDB" id="A0A132AA12"/>
<dbReference type="VEuPathDB" id="VectorBase:SSCA004847"/>
<accession>A0A132AA12</accession>
<comment type="caution">
    <text evidence="1">The sequence shown here is derived from an EMBL/GenBank/DDBJ whole genome shotgun (WGS) entry which is preliminary data.</text>
</comment>
<dbReference type="Proteomes" id="UP000616769">
    <property type="component" value="Unassembled WGS sequence"/>
</dbReference>
<gene>
    <name evidence="1" type="ORF">QR98_0062920</name>
</gene>
<protein>
    <submittedName>
        <fullName evidence="1">Uncharacterized protein</fullName>
    </submittedName>
</protein>
<proteinExistence type="predicted"/>
<organism evidence="1 2">
    <name type="scientific">Sarcoptes scabiei</name>
    <name type="common">Itch mite</name>
    <name type="synonym">Acarus scabiei</name>
    <dbReference type="NCBI Taxonomy" id="52283"/>
    <lineage>
        <taxon>Eukaryota</taxon>
        <taxon>Metazoa</taxon>
        <taxon>Ecdysozoa</taxon>
        <taxon>Arthropoda</taxon>
        <taxon>Chelicerata</taxon>
        <taxon>Arachnida</taxon>
        <taxon>Acari</taxon>
        <taxon>Acariformes</taxon>
        <taxon>Sarcoptiformes</taxon>
        <taxon>Astigmata</taxon>
        <taxon>Psoroptidia</taxon>
        <taxon>Sarcoptoidea</taxon>
        <taxon>Sarcoptidae</taxon>
        <taxon>Sarcoptinae</taxon>
        <taxon>Sarcoptes</taxon>
    </lineage>
</organism>
<sequence length="159" mass="18679">MQIKCSMIALMEKQSKWKKSNDFKAEFFDRQTELTESLLNRRSPISLNLNPSIETRTRQMSATPFEQSSSFDEVQKSSLLGTNQNRLYNPIANFHRKFLNLNNENKDSKESNRFSRIDDDDWIENSLHKPPPPSFMRSNLSRSKPRPRSACLDNTYMLR</sequence>